<dbReference type="PANTHER" id="PTHR13093">
    <property type="entry name" value="ZINC FINGER HIT DOMAIN CONTAINING PROTEIN 1"/>
    <property type="match status" value="1"/>
</dbReference>
<evidence type="ECO:0000256" key="4">
    <source>
        <dbReference type="PROSITE-ProRule" id="PRU00453"/>
    </source>
</evidence>
<dbReference type="GO" id="GO:0008270">
    <property type="term" value="F:zinc ion binding"/>
    <property type="evidence" value="ECO:0007669"/>
    <property type="project" value="UniProtKB-UniRule"/>
</dbReference>
<reference evidence="7 8" key="1">
    <citation type="submission" date="2024-11" db="EMBL/GenBank/DDBJ databases">
        <title>Adaptive evolution of stress response genes in parasites aligns with host niche diversity.</title>
        <authorList>
            <person name="Hahn C."/>
            <person name="Resl P."/>
        </authorList>
    </citation>
    <scope>NUCLEOTIDE SEQUENCE [LARGE SCALE GENOMIC DNA]</scope>
    <source>
        <strain evidence="7">EGGRZ-B1_66</strain>
        <tissue evidence="7">Body</tissue>
    </source>
</reference>
<accession>A0ABD2QHE0</accession>
<dbReference type="PROSITE" id="PS51083">
    <property type="entry name" value="ZF_HIT"/>
    <property type="match status" value="1"/>
</dbReference>
<comment type="caution">
    <text evidence="7">The sequence shown here is derived from an EMBL/GenBank/DDBJ whole genome shotgun (WGS) entry which is preliminary data.</text>
</comment>
<proteinExistence type="predicted"/>
<evidence type="ECO:0000256" key="2">
    <source>
        <dbReference type="ARBA" id="ARBA00022771"/>
    </source>
</evidence>
<dbReference type="InterPro" id="IPR039723">
    <property type="entry name" value="Vps71/ZNHIT1"/>
</dbReference>
<evidence type="ECO:0000259" key="6">
    <source>
        <dbReference type="PROSITE" id="PS51083"/>
    </source>
</evidence>
<name>A0ABD2QHE0_9PLAT</name>
<evidence type="ECO:0000313" key="7">
    <source>
        <dbReference type="EMBL" id="KAL3317796.1"/>
    </source>
</evidence>
<dbReference type="GO" id="GO:0005634">
    <property type="term" value="C:nucleus"/>
    <property type="evidence" value="ECO:0007669"/>
    <property type="project" value="UniProtKB-ARBA"/>
</dbReference>
<dbReference type="CDD" id="cd21437">
    <property type="entry name" value="zf-HIT_ZNHIT1_like"/>
    <property type="match status" value="1"/>
</dbReference>
<protein>
    <submittedName>
        <fullName evidence="7">Zinc finger HIT domain-containing protein 1</fullName>
    </submittedName>
</protein>
<sequence length="148" mass="17286">MDKREGLRDIPRRVLDEASRLRRRKKVLELLEQDNHMEEFGADLKGPKRPKFDDDKSKTKKKKKLIARSKSRKTFEILLDEEYQVTKGGEIKPSYFSAVPPPSRIPPRNFCSVCGFRSSYTCVNCGMRFCSIKCNEIHIDTRCMKWVA</sequence>
<evidence type="ECO:0000256" key="3">
    <source>
        <dbReference type="ARBA" id="ARBA00022833"/>
    </source>
</evidence>
<keyword evidence="3" id="KW-0862">Zinc</keyword>
<dbReference type="InterPro" id="IPR007529">
    <property type="entry name" value="Znf_HIT"/>
</dbReference>
<keyword evidence="8" id="KW-1185">Reference proteome</keyword>
<dbReference type="Proteomes" id="UP001626550">
    <property type="component" value="Unassembled WGS sequence"/>
</dbReference>
<keyword evidence="2 4" id="KW-0863">Zinc-finger</keyword>
<feature type="domain" description="HIT-type" evidence="6">
    <location>
        <begin position="111"/>
        <end position="143"/>
    </location>
</feature>
<dbReference type="AlphaFoldDB" id="A0ABD2QHE0"/>
<keyword evidence="1" id="KW-0479">Metal-binding</keyword>
<organism evidence="7 8">
    <name type="scientific">Cichlidogyrus casuarinus</name>
    <dbReference type="NCBI Taxonomy" id="1844966"/>
    <lineage>
        <taxon>Eukaryota</taxon>
        <taxon>Metazoa</taxon>
        <taxon>Spiralia</taxon>
        <taxon>Lophotrochozoa</taxon>
        <taxon>Platyhelminthes</taxon>
        <taxon>Monogenea</taxon>
        <taxon>Monopisthocotylea</taxon>
        <taxon>Dactylogyridea</taxon>
        <taxon>Ancyrocephalidae</taxon>
        <taxon>Cichlidogyrus</taxon>
    </lineage>
</organism>
<dbReference type="SUPFAM" id="SSF144232">
    <property type="entry name" value="HIT/MYND zinc finger-like"/>
    <property type="match status" value="1"/>
</dbReference>
<evidence type="ECO:0000313" key="8">
    <source>
        <dbReference type="Proteomes" id="UP001626550"/>
    </source>
</evidence>
<gene>
    <name evidence="7" type="primary">ZNHIT1</name>
    <name evidence="7" type="ORF">Ciccas_003536</name>
</gene>
<feature type="region of interest" description="Disordered" evidence="5">
    <location>
        <begin position="39"/>
        <end position="65"/>
    </location>
</feature>
<dbReference type="Pfam" id="PF04438">
    <property type="entry name" value="zf-HIT"/>
    <property type="match status" value="1"/>
</dbReference>
<evidence type="ECO:0000256" key="5">
    <source>
        <dbReference type="SAM" id="MobiDB-lite"/>
    </source>
</evidence>
<dbReference type="EMBL" id="JBJKFK010000329">
    <property type="protein sequence ID" value="KAL3317796.1"/>
    <property type="molecule type" value="Genomic_DNA"/>
</dbReference>
<evidence type="ECO:0000256" key="1">
    <source>
        <dbReference type="ARBA" id="ARBA00022723"/>
    </source>
</evidence>